<organism evidence="1 2">
    <name type="scientific">Apiospora phragmitis</name>
    <dbReference type="NCBI Taxonomy" id="2905665"/>
    <lineage>
        <taxon>Eukaryota</taxon>
        <taxon>Fungi</taxon>
        <taxon>Dikarya</taxon>
        <taxon>Ascomycota</taxon>
        <taxon>Pezizomycotina</taxon>
        <taxon>Sordariomycetes</taxon>
        <taxon>Xylariomycetidae</taxon>
        <taxon>Amphisphaeriales</taxon>
        <taxon>Apiosporaceae</taxon>
        <taxon>Apiospora</taxon>
    </lineage>
</organism>
<accession>A0ABR1T8L2</accession>
<evidence type="ECO:0000313" key="2">
    <source>
        <dbReference type="Proteomes" id="UP001480595"/>
    </source>
</evidence>
<dbReference type="InterPro" id="IPR023198">
    <property type="entry name" value="PGP-like_dom2"/>
</dbReference>
<name>A0ABR1T8L2_9PEZI</name>
<evidence type="ECO:0000313" key="1">
    <source>
        <dbReference type="EMBL" id="KAK8042946.1"/>
    </source>
</evidence>
<dbReference type="SUPFAM" id="SSF56784">
    <property type="entry name" value="HAD-like"/>
    <property type="match status" value="1"/>
</dbReference>
<reference evidence="1 2" key="1">
    <citation type="submission" date="2023-01" db="EMBL/GenBank/DDBJ databases">
        <title>Analysis of 21 Apiospora genomes using comparative genomics revels a genus with tremendous synthesis potential of carbohydrate active enzymes and secondary metabolites.</title>
        <authorList>
            <person name="Sorensen T."/>
        </authorList>
    </citation>
    <scope>NUCLEOTIDE SEQUENCE [LARGE SCALE GENOMIC DNA]</scope>
    <source>
        <strain evidence="1 2">CBS 135458</strain>
    </source>
</reference>
<dbReference type="Gene3D" id="1.10.150.240">
    <property type="entry name" value="Putative phosphatase, domain 2"/>
    <property type="match status" value="1"/>
</dbReference>
<dbReference type="InterPro" id="IPR036412">
    <property type="entry name" value="HAD-like_sf"/>
</dbReference>
<dbReference type="Gene3D" id="3.40.50.1000">
    <property type="entry name" value="HAD superfamily/HAD-like"/>
    <property type="match status" value="1"/>
</dbReference>
<evidence type="ECO:0008006" key="3">
    <source>
        <dbReference type="Google" id="ProtNLM"/>
    </source>
</evidence>
<dbReference type="Proteomes" id="UP001480595">
    <property type="component" value="Unassembled WGS sequence"/>
</dbReference>
<proteinExistence type="predicted"/>
<protein>
    <recommendedName>
        <fullName evidence="3">HAD-like protein</fullName>
    </recommendedName>
</protein>
<keyword evidence="2" id="KW-1185">Reference proteome</keyword>
<dbReference type="RefSeq" id="XP_066709799.1">
    <property type="nucleotide sequence ID" value="XM_066864838.1"/>
</dbReference>
<dbReference type="PANTHER" id="PTHR43611">
    <property type="entry name" value="ALPHA-D-GLUCOSE 1-PHOSPHATE PHOSPHATASE"/>
    <property type="match status" value="1"/>
</dbReference>
<dbReference type="EMBL" id="JAQQWL010000013">
    <property type="protein sequence ID" value="KAK8042946.1"/>
    <property type="molecule type" value="Genomic_DNA"/>
</dbReference>
<dbReference type="GeneID" id="92097901"/>
<dbReference type="PANTHER" id="PTHR43611:SF3">
    <property type="entry name" value="FLAVIN MONONUCLEOTIDE HYDROLASE 1, CHLOROPLATIC"/>
    <property type="match status" value="1"/>
</dbReference>
<comment type="caution">
    <text evidence="1">The sequence shown here is derived from an EMBL/GenBank/DDBJ whole genome shotgun (WGS) entry which is preliminary data.</text>
</comment>
<gene>
    <name evidence="1" type="ORF">PG994_013429</name>
</gene>
<sequence length="287" mass="31968">MDISSGVSPTTQVFHLKTPLPFTTLVLDLGGVLSFYSANGIDDLPISPSLLKIIVNSPDWHSLECGRVSRHDCFERLAAEFKIVPQDLDETLGRLAATLTYNQELVDAVRQLKEAAGGKLRVLLATNLCQHDWEEHLRRTVEGWEIFDQILTTFEVGERKPDKAFYRRLLDDANADAASALPAKTVFIDNKPENCVMAALLGIHAIQFETTEDVMVKLRNMFGDPVARGEAWMRQHAGGMWSTSSTGVLLKEQFSQLLLFELTGDSLATLAEGGAEVLERLHWENLF</sequence>
<dbReference type="InterPro" id="IPR023214">
    <property type="entry name" value="HAD_sf"/>
</dbReference>